<feature type="compositionally biased region" description="Basic and acidic residues" evidence="7">
    <location>
        <begin position="231"/>
        <end position="247"/>
    </location>
</feature>
<dbReference type="Proteomes" id="UP000821837">
    <property type="component" value="Chromosome 11"/>
</dbReference>
<keyword evidence="5" id="KW-0408">Iron</keyword>
<dbReference type="GO" id="GO:0019825">
    <property type="term" value="F:oxygen binding"/>
    <property type="evidence" value="ECO:0007669"/>
    <property type="project" value="InterPro"/>
</dbReference>
<keyword evidence="4" id="KW-0479">Metal-binding</keyword>
<dbReference type="OMA" id="RGTHSER"/>
<comment type="similarity">
    <text evidence="6">Belongs to the globin family.</text>
</comment>
<dbReference type="PROSITE" id="PS01033">
    <property type="entry name" value="GLOBIN"/>
    <property type="match status" value="1"/>
</dbReference>
<dbReference type="VEuPathDB" id="VectorBase:RSAN_031233"/>
<evidence type="ECO:0000256" key="7">
    <source>
        <dbReference type="SAM" id="MobiDB-lite"/>
    </source>
</evidence>
<dbReference type="AlphaFoldDB" id="A0A9D4T6J2"/>
<name>A0A9D4T6J2_RHISA</name>
<reference evidence="9" key="2">
    <citation type="submission" date="2021-09" db="EMBL/GenBank/DDBJ databases">
        <authorList>
            <person name="Jia N."/>
            <person name="Wang J."/>
            <person name="Shi W."/>
            <person name="Du L."/>
            <person name="Sun Y."/>
            <person name="Zhan W."/>
            <person name="Jiang J."/>
            <person name="Wang Q."/>
            <person name="Zhang B."/>
            <person name="Ji P."/>
            <person name="Sakyi L.B."/>
            <person name="Cui X."/>
            <person name="Yuan T."/>
            <person name="Jiang B."/>
            <person name="Yang W."/>
            <person name="Lam T.T.-Y."/>
            <person name="Chang Q."/>
            <person name="Ding S."/>
            <person name="Wang X."/>
            <person name="Zhu J."/>
            <person name="Ruan X."/>
            <person name="Zhao L."/>
            <person name="Wei J."/>
            <person name="Que T."/>
            <person name="Du C."/>
            <person name="Cheng J."/>
            <person name="Dai P."/>
            <person name="Han X."/>
            <person name="Huang E."/>
            <person name="Gao Y."/>
            <person name="Liu J."/>
            <person name="Shao H."/>
            <person name="Ye R."/>
            <person name="Li L."/>
            <person name="Wei W."/>
            <person name="Wang X."/>
            <person name="Wang C."/>
            <person name="Huo Q."/>
            <person name="Li W."/>
            <person name="Guo W."/>
            <person name="Chen H."/>
            <person name="Chen S."/>
            <person name="Zhou L."/>
            <person name="Zhou L."/>
            <person name="Ni X."/>
            <person name="Tian J."/>
            <person name="Zhou Y."/>
            <person name="Sheng Y."/>
            <person name="Liu T."/>
            <person name="Pan Y."/>
            <person name="Xia L."/>
            <person name="Li J."/>
            <person name="Zhao F."/>
            <person name="Cao W."/>
        </authorList>
    </citation>
    <scope>NUCLEOTIDE SEQUENCE</scope>
    <source>
        <strain evidence="9">Rsan-2018</strain>
        <tissue evidence="9">Larvae</tissue>
    </source>
</reference>
<dbReference type="PANTHER" id="PTHR47217">
    <property type="entry name" value="GLOBIN-LIKE PROTEIN"/>
    <property type="match status" value="1"/>
</dbReference>
<dbReference type="Gene3D" id="1.10.490.10">
    <property type="entry name" value="Globins"/>
    <property type="match status" value="1"/>
</dbReference>
<reference evidence="9" key="1">
    <citation type="journal article" date="2020" name="Cell">
        <title>Large-Scale Comparative Analyses of Tick Genomes Elucidate Their Genetic Diversity and Vector Capacities.</title>
        <authorList>
            <consortium name="Tick Genome and Microbiome Consortium (TIGMIC)"/>
            <person name="Jia N."/>
            <person name="Wang J."/>
            <person name="Shi W."/>
            <person name="Du L."/>
            <person name="Sun Y."/>
            <person name="Zhan W."/>
            <person name="Jiang J.F."/>
            <person name="Wang Q."/>
            <person name="Zhang B."/>
            <person name="Ji P."/>
            <person name="Bell-Sakyi L."/>
            <person name="Cui X.M."/>
            <person name="Yuan T.T."/>
            <person name="Jiang B.G."/>
            <person name="Yang W.F."/>
            <person name="Lam T.T."/>
            <person name="Chang Q.C."/>
            <person name="Ding S.J."/>
            <person name="Wang X.J."/>
            <person name="Zhu J.G."/>
            <person name="Ruan X.D."/>
            <person name="Zhao L."/>
            <person name="Wei J.T."/>
            <person name="Ye R.Z."/>
            <person name="Que T.C."/>
            <person name="Du C.H."/>
            <person name="Zhou Y.H."/>
            <person name="Cheng J.X."/>
            <person name="Dai P.F."/>
            <person name="Guo W.B."/>
            <person name="Han X.H."/>
            <person name="Huang E.J."/>
            <person name="Li L.F."/>
            <person name="Wei W."/>
            <person name="Gao Y.C."/>
            <person name="Liu J.Z."/>
            <person name="Shao H.Z."/>
            <person name="Wang X."/>
            <person name="Wang C.C."/>
            <person name="Yang T.C."/>
            <person name="Huo Q.B."/>
            <person name="Li W."/>
            <person name="Chen H.Y."/>
            <person name="Chen S.E."/>
            <person name="Zhou L.G."/>
            <person name="Ni X.B."/>
            <person name="Tian J.H."/>
            <person name="Sheng Y."/>
            <person name="Liu T."/>
            <person name="Pan Y.S."/>
            <person name="Xia L.Y."/>
            <person name="Li J."/>
            <person name="Zhao F."/>
            <person name="Cao W.C."/>
        </authorList>
    </citation>
    <scope>NUCLEOTIDE SEQUENCE</scope>
    <source>
        <strain evidence="9">Rsan-2018</strain>
    </source>
</reference>
<protein>
    <recommendedName>
        <fullName evidence="8">Globin domain-containing protein</fullName>
    </recommendedName>
</protein>
<evidence type="ECO:0000313" key="9">
    <source>
        <dbReference type="EMBL" id="KAH7973320.1"/>
    </source>
</evidence>
<organism evidence="9 10">
    <name type="scientific">Rhipicephalus sanguineus</name>
    <name type="common">Brown dog tick</name>
    <name type="synonym">Ixodes sanguineus</name>
    <dbReference type="NCBI Taxonomy" id="34632"/>
    <lineage>
        <taxon>Eukaryota</taxon>
        <taxon>Metazoa</taxon>
        <taxon>Ecdysozoa</taxon>
        <taxon>Arthropoda</taxon>
        <taxon>Chelicerata</taxon>
        <taxon>Arachnida</taxon>
        <taxon>Acari</taxon>
        <taxon>Parasitiformes</taxon>
        <taxon>Ixodida</taxon>
        <taxon>Ixodoidea</taxon>
        <taxon>Ixodidae</taxon>
        <taxon>Rhipicephalinae</taxon>
        <taxon>Rhipicephalus</taxon>
        <taxon>Rhipicephalus</taxon>
    </lineage>
</organism>
<evidence type="ECO:0000313" key="10">
    <source>
        <dbReference type="Proteomes" id="UP000821837"/>
    </source>
</evidence>
<feature type="region of interest" description="Disordered" evidence="7">
    <location>
        <begin position="165"/>
        <end position="254"/>
    </location>
</feature>
<dbReference type="PANTHER" id="PTHR47217:SF1">
    <property type="entry name" value="GLOBIN-LIKE PROTEIN"/>
    <property type="match status" value="1"/>
</dbReference>
<dbReference type="GO" id="GO:0005344">
    <property type="term" value="F:oxygen carrier activity"/>
    <property type="evidence" value="ECO:0007669"/>
    <property type="project" value="UniProtKB-KW"/>
</dbReference>
<keyword evidence="1 6" id="KW-0813">Transport</keyword>
<evidence type="ECO:0000256" key="2">
    <source>
        <dbReference type="ARBA" id="ARBA00022617"/>
    </source>
</evidence>
<feature type="compositionally biased region" description="Basic residues" evidence="7">
    <location>
        <begin position="181"/>
        <end position="195"/>
    </location>
</feature>
<dbReference type="SUPFAM" id="SSF46458">
    <property type="entry name" value="Globin-like"/>
    <property type="match status" value="1"/>
</dbReference>
<comment type="caution">
    <text evidence="9">The sequence shown here is derived from an EMBL/GenBank/DDBJ whole genome shotgun (WGS) entry which is preliminary data.</text>
</comment>
<dbReference type="Pfam" id="PF00042">
    <property type="entry name" value="Globin"/>
    <property type="match status" value="1"/>
</dbReference>
<evidence type="ECO:0000256" key="3">
    <source>
        <dbReference type="ARBA" id="ARBA00022621"/>
    </source>
</evidence>
<keyword evidence="3 6" id="KW-0561">Oxygen transport</keyword>
<evidence type="ECO:0000256" key="4">
    <source>
        <dbReference type="ARBA" id="ARBA00022723"/>
    </source>
</evidence>
<keyword evidence="2 6" id="KW-0349">Heme</keyword>
<dbReference type="CDD" id="cd01040">
    <property type="entry name" value="Mb-like"/>
    <property type="match status" value="1"/>
</dbReference>
<keyword evidence="10" id="KW-1185">Reference proteome</keyword>
<dbReference type="GO" id="GO:0046872">
    <property type="term" value="F:metal ion binding"/>
    <property type="evidence" value="ECO:0007669"/>
    <property type="project" value="UniProtKB-KW"/>
</dbReference>
<dbReference type="SMR" id="A0A9D4T6J2"/>
<feature type="compositionally biased region" description="Basic and acidic residues" evidence="7">
    <location>
        <begin position="167"/>
        <end position="180"/>
    </location>
</feature>
<dbReference type="InterPro" id="IPR012292">
    <property type="entry name" value="Globin/Proto"/>
</dbReference>
<dbReference type="EMBL" id="JABSTV010001247">
    <property type="protein sequence ID" value="KAH7973320.1"/>
    <property type="molecule type" value="Genomic_DNA"/>
</dbReference>
<dbReference type="InterPro" id="IPR044399">
    <property type="entry name" value="Mb-like_M"/>
</dbReference>
<evidence type="ECO:0000256" key="1">
    <source>
        <dbReference type="ARBA" id="ARBA00022448"/>
    </source>
</evidence>
<dbReference type="InterPro" id="IPR000971">
    <property type="entry name" value="Globin"/>
</dbReference>
<feature type="domain" description="Globin" evidence="8">
    <location>
        <begin position="15"/>
        <end position="163"/>
    </location>
</feature>
<dbReference type="InterPro" id="IPR009050">
    <property type="entry name" value="Globin-like_sf"/>
</dbReference>
<dbReference type="OrthoDB" id="436496at2759"/>
<evidence type="ECO:0000256" key="5">
    <source>
        <dbReference type="ARBA" id="ARBA00023004"/>
    </source>
</evidence>
<evidence type="ECO:0000259" key="8">
    <source>
        <dbReference type="PROSITE" id="PS01033"/>
    </source>
</evidence>
<gene>
    <name evidence="9" type="ORF">HPB52_024128</name>
</gene>
<accession>A0A9D4T6J2</accession>
<dbReference type="GO" id="GO:0020037">
    <property type="term" value="F:heme binding"/>
    <property type="evidence" value="ECO:0007669"/>
    <property type="project" value="InterPro"/>
</dbReference>
<sequence>MGNLWAKEPPSTPTGMTKHENKLVHRTWNMFCSKRPDFGSFLLLAMFTEHPDTQTVFPKFKGRELRKLRDDAKFRAFGDAVGQQLAAIIESVDDYEALLSLARQTAVEHARLEGLQVKHFQLFFSVLLTQMLESNRSAMTTAVVAAWEKLFQTLKTITRQAFDEAAEEAKHSERTKETKSSPHHKRHSSPRKPASRKISSVASPATPRSPISHHATSPKSPLAIQSVIRGTHSERQSIWKSAVENKGKHSKRSP</sequence>
<evidence type="ECO:0000256" key="6">
    <source>
        <dbReference type="RuleBase" id="RU000356"/>
    </source>
</evidence>
<proteinExistence type="inferred from homology"/>